<feature type="compositionally biased region" description="Low complexity" evidence="1">
    <location>
        <begin position="28"/>
        <end position="46"/>
    </location>
</feature>
<feature type="compositionally biased region" description="Basic and acidic residues" evidence="1">
    <location>
        <begin position="64"/>
        <end position="87"/>
    </location>
</feature>
<reference evidence="2" key="2">
    <citation type="submission" date="2013-05" db="EMBL/GenBank/DDBJ databases">
        <authorList>
            <person name="Carter J.-M."/>
            <person name="Baker S.C."/>
            <person name="Pink R."/>
            <person name="Carter D.R.F."/>
            <person name="Collins A."/>
            <person name="Tomlin J."/>
            <person name="Gibbs M."/>
            <person name="Breuker C.J."/>
        </authorList>
    </citation>
    <scope>NUCLEOTIDE SEQUENCE</scope>
    <source>
        <tissue evidence="2">Ovary</tissue>
    </source>
</reference>
<organism evidence="2">
    <name type="scientific">Pararge aegeria</name>
    <name type="common">speckled wood butterfly</name>
    <dbReference type="NCBI Taxonomy" id="116150"/>
    <lineage>
        <taxon>Eukaryota</taxon>
        <taxon>Metazoa</taxon>
        <taxon>Ecdysozoa</taxon>
        <taxon>Arthropoda</taxon>
        <taxon>Hexapoda</taxon>
        <taxon>Insecta</taxon>
        <taxon>Pterygota</taxon>
        <taxon>Neoptera</taxon>
        <taxon>Endopterygota</taxon>
        <taxon>Lepidoptera</taxon>
        <taxon>Glossata</taxon>
        <taxon>Ditrysia</taxon>
        <taxon>Papilionoidea</taxon>
        <taxon>Nymphalidae</taxon>
        <taxon>Satyrinae</taxon>
        <taxon>Satyrini</taxon>
        <taxon>Parargina</taxon>
        <taxon>Pararge</taxon>
    </lineage>
</organism>
<evidence type="ECO:0000256" key="1">
    <source>
        <dbReference type="SAM" id="MobiDB-lite"/>
    </source>
</evidence>
<evidence type="ECO:0000313" key="2">
    <source>
        <dbReference type="EMBL" id="JAA92082.1"/>
    </source>
</evidence>
<feature type="region of interest" description="Disordered" evidence="1">
    <location>
        <begin position="1"/>
        <end position="96"/>
    </location>
</feature>
<dbReference type="EMBL" id="GAIX01000478">
    <property type="protein sequence ID" value="JAA92082.1"/>
    <property type="molecule type" value="Transcribed_RNA"/>
</dbReference>
<accession>S4Q035</accession>
<name>S4Q035_9NEOP</name>
<sequence>LLGRVHPLGRRAGRRARGRGRGGGRLGSRGAPLRLRAQRLQPLPRGQRQRRRTVGGPQEESVEKEEGARGRQEEDEHAGQDRDHVHAQEPGAAAAR</sequence>
<proteinExistence type="predicted"/>
<feature type="non-terminal residue" evidence="2">
    <location>
        <position position="96"/>
    </location>
</feature>
<feature type="compositionally biased region" description="Basic residues" evidence="1">
    <location>
        <begin position="7"/>
        <end position="22"/>
    </location>
</feature>
<feature type="non-terminal residue" evidence="2">
    <location>
        <position position="1"/>
    </location>
</feature>
<dbReference type="AlphaFoldDB" id="S4Q035"/>
<protein>
    <submittedName>
        <fullName evidence="2">Uncharacterized protein</fullName>
    </submittedName>
</protein>
<reference evidence="2" key="1">
    <citation type="journal article" date="2013" name="BMC Genomics">
        <title>Unscrambling butterfly oogenesis.</title>
        <authorList>
            <person name="Carter J.M."/>
            <person name="Baker S.C."/>
            <person name="Pink R."/>
            <person name="Carter D.R."/>
            <person name="Collins A."/>
            <person name="Tomlin J."/>
            <person name="Gibbs M."/>
            <person name="Breuker C.J."/>
        </authorList>
    </citation>
    <scope>NUCLEOTIDE SEQUENCE</scope>
    <source>
        <tissue evidence="2">Ovary</tissue>
    </source>
</reference>